<evidence type="ECO:0000256" key="1">
    <source>
        <dbReference type="SAM" id="Phobius"/>
    </source>
</evidence>
<sequence length="156" mass="17074">MKVLWNIESASLFRLLESKIDNKDRHSNFPVLFWDIPSPWWQASTVLVGTGSAISLLIAVTATAACCITYVIHSGNAKIAGSAQLLSGCKVSVAWNFGRCEVGRILTSSFRGDVVPNISRGNWVTDVGDLQQINSEKAAILLEDVFQFLFAAEKEL</sequence>
<keyword evidence="1" id="KW-1133">Transmembrane helix</keyword>
<comment type="caution">
    <text evidence="2">The sequence shown here is derived from an EMBL/GenBank/DDBJ whole genome shotgun (WGS) entry which is preliminary data.</text>
</comment>
<organism evidence="2 3">
    <name type="scientific">Henosepilachna vigintioctopunctata</name>
    <dbReference type="NCBI Taxonomy" id="420089"/>
    <lineage>
        <taxon>Eukaryota</taxon>
        <taxon>Metazoa</taxon>
        <taxon>Ecdysozoa</taxon>
        <taxon>Arthropoda</taxon>
        <taxon>Hexapoda</taxon>
        <taxon>Insecta</taxon>
        <taxon>Pterygota</taxon>
        <taxon>Neoptera</taxon>
        <taxon>Endopterygota</taxon>
        <taxon>Coleoptera</taxon>
        <taxon>Polyphaga</taxon>
        <taxon>Cucujiformia</taxon>
        <taxon>Coccinelloidea</taxon>
        <taxon>Coccinellidae</taxon>
        <taxon>Epilachninae</taxon>
        <taxon>Epilachnini</taxon>
        <taxon>Henosepilachna</taxon>
    </lineage>
</organism>
<keyword evidence="1" id="KW-0472">Membrane</keyword>
<accession>A0AAW1UIY9</accession>
<proteinExistence type="predicted"/>
<dbReference type="EMBL" id="JARQZJ010000061">
    <property type="protein sequence ID" value="KAK9879374.1"/>
    <property type="molecule type" value="Genomic_DNA"/>
</dbReference>
<evidence type="ECO:0000313" key="2">
    <source>
        <dbReference type="EMBL" id="KAK9879374.1"/>
    </source>
</evidence>
<dbReference type="Proteomes" id="UP001431783">
    <property type="component" value="Unassembled WGS sequence"/>
</dbReference>
<reference evidence="2 3" key="1">
    <citation type="submission" date="2023-03" db="EMBL/GenBank/DDBJ databases">
        <title>Genome insight into feeding habits of ladybird beetles.</title>
        <authorList>
            <person name="Li H.-S."/>
            <person name="Huang Y.-H."/>
            <person name="Pang H."/>
        </authorList>
    </citation>
    <scope>NUCLEOTIDE SEQUENCE [LARGE SCALE GENOMIC DNA]</scope>
    <source>
        <strain evidence="2">SYSU_2023b</strain>
        <tissue evidence="2">Whole body</tissue>
    </source>
</reference>
<name>A0AAW1UIY9_9CUCU</name>
<feature type="transmembrane region" description="Helical" evidence="1">
    <location>
        <begin position="46"/>
        <end position="72"/>
    </location>
</feature>
<keyword evidence="3" id="KW-1185">Reference proteome</keyword>
<keyword evidence="1" id="KW-0812">Transmembrane</keyword>
<gene>
    <name evidence="2" type="ORF">WA026_004223</name>
</gene>
<evidence type="ECO:0000313" key="3">
    <source>
        <dbReference type="Proteomes" id="UP001431783"/>
    </source>
</evidence>
<dbReference type="AlphaFoldDB" id="A0AAW1UIY9"/>
<protein>
    <submittedName>
        <fullName evidence="2">Uncharacterized protein</fullName>
    </submittedName>
</protein>